<accession>A0ABU8HEP4</accession>
<keyword evidence="1" id="KW-1133">Transmembrane helix</keyword>
<evidence type="ECO:0000313" key="2">
    <source>
        <dbReference type="EMBL" id="MEI5907646.1"/>
    </source>
</evidence>
<dbReference type="EMBL" id="JBBAXC010000008">
    <property type="protein sequence ID" value="MEI5907646.1"/>
    <property type="molecule type" value="Genomic_DNA"/>
</dbReference>
<dbReference type="InterPro" id="IPR036249">
    <property type="entry name" value="Thioredoxin-like_sf"/>
</dbReference>
<name>A0ABU8HEP4_9BACI</name>
<dbReference type="Proteomes" id="UP001312865">
    <property type="component" value="Unassembled WGS sequence"/>
</dbReference>
<feature type="transmembrane region" description="Helical" evidence="1">
    <location>
        <begin position="6"/>
        <end position="30"/>
    </location>
</feature>
<comment type="caution">
    <text evidence="2">The sequence shown here is derived from an EMBL/GenBank/DDBJ whole genome shotgun (WGS) entry which is preliminary data.</text>
</comment>
<proteinExistence type="predicted"/>
<evidence type="ECO:0000313" key="3">
    <source>
        <dbReference type="Proteomes" id="UP001312865"/>
    </source>
</evidence>
<keyword evidence="3" id="KW-1185">Reference proteome</keyword>
<dbReference type="Gene3D" id="3.40.30.10">
    <property type="entry name" value="Glutaredoxin"/>
    <property type="match status" value="1"/>
</dbReference>
<protein>
    <recommendedName>
        <fullName evidence="4">Thioredoxin domain-containing protein</fullName>
    </recommendedName>
</protein>
<gene>
    <name evidence="2" type="ORF">WAK64_11320</name>
</gene>
<dbReference type="RefSeq" id="WP_336587084.1">
    <property type="nucleotide sequence ID" value="NZ_JBBAXC010000008.1"/>
</dbReference>
<evidence type="ECO:0000256" key="1">
    <source>
        <dbReference type="SAM" id="Phobius"/>
    </source>
</evidence>
<organism evidence="2 3">
    <name type="scientific">Bacillus spongiae</name>
    <dbReference type="NCBI Taxonomy" id="2683610"/>
    <lineage>
        <taxon>Bacteria</taxon>
        <taxon>Bacillati</taxon>
        <taxon>Bacillota</taxon>
        <taxon>Bacilli</taxon>
        <taxon>Bacillales</taxon>
        <taxon>Bacillaceae</taxon>
        <taxon>Bacillus</taxon>
    </lineage>
</organism>
<keyword evidence="1" id="KW-0472">Membrane</keyword>
<reference evidence="2 3" key="1">
    <citation type="journal article" date="2018" name="J. Microbiol.">
        <title>Bacillus spongiae sp. nov., isolated from sponge of Jeju Island.</title>
        <authorList>
            <person name="Lee G.E."/>
            <person name="Im W.T."/>
            <person name="Park J.S."/>
        </authorList>
    </citation>
    <scope>NUCLEOTIDE SEQUENCE [LARGE SCALE GENOMIC DNA]</scope>
    <source>
        <strain evidence="2 3">135PIL107-10</strain>
    </source>
</reference>
<sequence>MNNNEFFSILITSINFFFVLLSIIIVAYLLHRLITWMIKFNEWQKSVVESENSPNFANHKKRLLNLQIPDVLVKKPGEEEQSLHHVISKNNYSLFALLNKSCIHCSINFEEFFSLSNDNVKFNYFVLFQSDEEEQAKQFLKLYNNKIDVYLVEKELLTTLKISFFPAFIVFDQQYSVKKATPIPFTAINSL</sequence>
<evidence type="ECO:0008006" key="4">
    <source>
        <dbReference type="Google" id="ProtNLM"/>
    </source>
</evidence>
<keyword evidence="1" id="KW-0812">Transmembrane</keyword>
<dbReference type="SUPFAM" id="SSF52833">
    <property type="entry name" value="Thioredoxin-like"/>
    <property type="match status" value="1"/>
</dbReference>